<name>A0A9P4M2F6_9PEZI</name>
<dbReference type="Pfam" id="PF06985">
    <property type="entry name" value="HET"/>
    <property type="match status" value="1"/>
</dbReference>
<dbReference type="InterPro" id="IPR010730">
    <property type="entry name" value="HET"/>
</dbReference>
<gene>
    <name evidence="2" type="ORF">NA57DRAFT_59623</name>
</gene>
<protein>
    <submittedName>
        <fullName evidence="2">HET-domain-containing protein</fullName>
    </submittedName>
</protein>
<evidence type="ECO:0000313" key="3">
    <source>
        <dbReference type="Proteomes" id="UP000799772"/>
    </source>
</evidence>
<dbReference type="Proteomes" id="UP000799772">
    <property type="component" value="Unassembled WGS sequence"/>
</dbReference>
<sequence>MSTCTNFCENLKSIKLDHGVLPSHEELIEQLQFSEDDRERGRLLGTWNDLRKRTHCDFCQLVDKAVSDSADLSDSASVRGDQLISVLIFPREQSFRLSYPSRLGLRLVFIAEDFQHVRGPDTARLVHESGIKASQIKSWVRTCEEQHESCSPERVEQRHRDQWNRIIDFKESATSNFRVLDLELGCIKHVALDTRYVALSYVWGHLPMFKLNVDNFEQLSCEGSLEAIREDLPQTVNDAIDLVMALNERYLWVDGLCLVQDDDDDVSLGVEMMNSIYQGSYFTVVAASGANAAAGLPGIGHSQRYDKQSRHFAEIASDIRMTFLHGIDWHLSRSVYNERGWTLQELILPRRTVIFINGQVYFRCHEANWSQESWADKWVRCLDPDDSNISRIPDVYDTFTSFIWAYQKICEEYSRRKLRSDGDALRALGGIIRPLTSYMETAIIEGLPGYYLDHFLLFISSDGNLRRRSEFGSFSWAGWEGRIMWPRENFVWYNDDGEHTWEMTNIIKYLKNTRIIEWNALDATAHLEQLTSEFWNKPSRLIQLMCEHPDVFPDTENDPNRQVGGSWWSSSTGSHGDMPHWEGNRSFDDRLLHPKRGFSIKAFDLANGQAEFDRLVHHLEDGIEKMVLQNWVAGRNIDVRDALENRSALGPRPLSQNFPPYTVLDFNAISLHLIIGTSAEREHHERSPFSRIPGIPLLSATDQLVGSLHPDNINLLGPPGSTVECLIISRCNTPTAASALLTSDGADTKQPWNLFWILHIVWEDGIAERRGVGQILRSALETAVDPKPEVKKVLLG</sequence>
<organism evidence="2 3">
    <name type="scientific">Rhizodiscina lignyota</name>
    <dbReference type="NCBI Taxonomy" id="1504668"/>
    <lineage>
        <taxon>Eukaryota</taxon>
        <taxon>Fungi</taxon>
        <taxon>Dikarya</taxon>
        <taxon>Ascomycota</taxon>
        <taxon>Pezizomycotina</taxon>
        <taxon>Dothideomycetes</taxon>
        <taxon>Pleosporomycetidae</taxon>
        <taxon>Aulographales</taxon>
        <taxon>Rhizodiscinaceae</taxon>
        <taxon>Rhizodiscina</taxon>
    </lineage>
</organism>
<comment type="caution">
    <text evidence="2">The sequence shown here is derived from an EMBL/GenBank/DDBJ whole genome shotgun (WGS) entry which is preliminary data.</text>
</comment>
<accession>A0A9P4M2F6</accession>
<proteinExistence type="predicted"/>
<evidence type="ECO:0000259" key="1">
    <source>
        <dbReference type="Pfam" id="PF06985"/>
    </source>
</evidence>
<evidence type="ECO:0000313" key="2">
    <source>
        <dbReference type="EMBL" id="KAF2095636.1"/>
    </source>
</evidence>
<feature type="domain" description="Heterokaryon incompatibility" evidence="1">
    <location>
        <begin position="196"/>
        <end position="345"/>
    </location>
</feature>
<reference evidence="2" key="1">
    <citation type="journal article" date="2020" name="Stud. Mycol.">
        <title>101 Dothideomycetes genomes: a test case for predicting lifestyles and emergence of pathogens.</title>
        <authorList>
            <person name="Haridas S."/>
            <person name="Albert R."/>
            <person name="Binder M."/>
            <person name="Bloem J."/>
            <person name="Labutti K."/>
            <person name="Salamov A."/>
            <person name="Andreopoulos B."/>
            <person name="Baker S."/>
            <person name="Barry K."/>
            <person name="Bills G."/>
            <person name="Bluhm B."/>
            <person name="Cannon C."/>
            <person name="Castanera R."/>
            <person name="Culley D."/>
            <person name="Daum C."/>
            <person name="Ezra D."/>
            <person name="Gonzalez J."/>
            <person name="Henrissat B."/>
            <person name="Kuo A."/>
            <person name="Liang C."/>
            <person name="Lipzen A."/>
            <person name="Lutzoni F."/>
            <person name="Magnuson J."/>
            <person name="Mondo S."/>
            <person name="Nolan M."/>
            <person name="Ohm R."/>
            <person name="Pangilinan J."/>
            <person name="Park H.-J."/>
            <person name="Ramirez L."/>
            <person name="Alfaro M."/>
            <person name="Sun H."/>
            <person name="Tritt A."/>
            <person name="Yoshinaga Y."/>
            <person name="Zwiers L.-H."/>
            <person name="Turgeon B."/>
            <person name="Goodwin S."/>
            <person name="Spatafora J."/>
            <person name="Crous P."/>
            <person name="Grigoriev I."/>
        </authorList>
    </citation>
    <scope>NUCLEOTIDE SEQUENCE</scope>
    <source>
        <strain evidence="2">CBS 133067</strain>
    </source>
</reference>
<dbReference type="PANTHER" id="PTHR33112:SF12">
    <property type="entry name" value="HETEROKARYON INCOMPATIBILITY DOMAIN-CONTAINING PROTEIN"/>
    <property type="match status" value="1"/>
</dbReference>
<keyword evidence="3" id="KW-1185">Reference proteome</keyword>
<dbReference type="AlphaFoldDB" id="A0A9P4M2F6"/>
<dbReference type="PANTHER" id="PTHR33112">
    <property type="entry name" value="DOMAIN PROTEIN, PUTATIVE-RELATED"/>
    <property type="match status" value="1"/>
</dbReference>
<dbReference type="EMBL" id="ML978131">
    <property type="protein sequence ID" value="KAF2095636.1"/>
    <property type="molecule type" value="Genomic_DNA"/>
</dbReference>
<dbReference type="OrthoDB" id="5135333at2759"/>